<organism evidence="2 3">
    <name type="scientific">Trichonephila clavata</name>
    <name type="common">Joro spider</name>
    <name type="synonym">Nephila clavata</name>
    <dbReference type="NCBI Taxonomy" id="2740835"/>
    <lineage>
        <taxon>Eukaryota</taxon>
        <taxon>Metazoa</taxon>
        <taxon>Ecdysozoa</taxon>
        <taxon>Arthropoda</taxon>
        <taxon>Chelicerata</taxon>
        <taxon>Arachnida</taxon>
        <taxon>Araneae</taxon>
        <taxon>Araneomorphae</taxon>
        <taxon>Entelegynae</taxon>
        <taxon>Araneoidea</taxon>
        <taxon>Nephilidae</taxon>
        <taxon>Trichonephila</taxon>
    </lineage>
</organism>
<proteinExistence type="predicted"/>
<comment type="caution">
    <text evidence="2">The sequence shown here is derived from an EMBL/GenBank/DDBJ whole genome shotgun (WGS) entry which is preliminary data.</text>
</comment>
<accession>A0A8X6HCC2</accession>
<name>A0A8X6HCC2_TRICU</name>
<reference evidence="2" key="1">
    <citation type="submission" date="2020-07" db="EMBL/GenBank/DDBJ databases">
        <title>Multicomponent nature underlies the extraordinary mechanical properties of spider dragline silk.</title>
        <authorList>
            <person name="Kono N."/>
            <person name="Nakamura H."/>
            <person name="Mori M."/>
            <person name="Yoshida Y."/>
            <person name="Ohtoshi R."/>
            <person name="Malay A.D."/>
            <person name="Moran D.A.P."/>
            <person name="Tomita M."/>
            <person name="Numata K."/>
            <person name="Arakawa K."/>
        </authorList>
    </citation>
    <scope>NUCLEOTIDE SEQUENCE</scope>
</reference>
<evidence type="ECO:0000313" key="2">
    <source>
        <dbReference type="EMBL" id="GFR00394.1"/>
    </source>
</evidence>
<keyword evidence="3" id="KW-1185">Reference proteome</keyword>
<gene>
    <name evidence="2" type="ORF">TNCT_374521</name>
</gene>
<sequence>MSDISTISINENTDAFLRGMDETMSFKKLSPFTQQSNVSGLMEPTSAHSIETTLAKYSIYQFYDDNGNNFLIANAKFEEEEKELIDIFNSKSKILPSNPFYKRRSYNKDLKFFPVSSDTSTNNAQLDEDGKENNMPTNNNLEMLPGNPFYEKRSSNENYYYPIPLNTSQGNSENEDVKDSNMFNNPNNTNLEILPSNPFIDMVYGNEDYGCNPIPLSASPDNHTDEEVQENAVDSFKKKNIFRKVKSFLKNLRTKDCNGFRYKRFK</sequence>
<protein>
    <submittedName>
        <fullName evidence="2">Uncharacterized protein</fullName>
    </submittedName>
</protein>
<feature type="region of interest" description="Disordered" evidence="1">
    <location>
        <begin position="118"/>
        <end position="146"/>
    </location>
</feature>
<evidence type="ECO:0000313" key="3">
    <source>
        <dbReference type="Proteomes" id="UP000887116"/>
    </source>
</evidence>
<dbReference type="EMBL" id="BMAO01034996">
    <property type="protein sequence ID" value="GFR00394.1"/>
    <property type="molecule type" value="Genomic_DNA"/>
</dbReference>
<evidence type="ECO:0000256" key="1">
    <source>
        <dbReference type="SAM" id="MobiDB-lite"/>
    </source>
</evidence>
<dbReference type="Proteomes" id="UP000887116">
    <property type="component" value="Unassembled WGS sequence"/>
</dbReference>
<dbReference type="AlphaFoldDB" id="A0A8X6HCC2"/>